<evidence type="ECO:0000313" key="1">
    <source>
        <dbReference type="EMBL" id="KAH0890603.1"/>
    </source>
</evidence>
<organism evidence="1 2">
    <name type="scientific">Brassica napus</name>
    <name type="common">Rape</name>
    <dbReference type="NCBI Taxonomy" id="3708"/>
    <lineage>
        <taxon>Eukaryota</taxon>
        <taxon>Viridiplantae</taxon>
        <taxon>Streptophyta</taxon>
        <taxon>Embryophyta</taxon>
        <taxon>Tracheophyta</taxon>
        <taxon>Spermatophyta</taxon>
        <taxon>Magnoliopsida</taxon>
        <taxon>eudicotyledons</taxon>
        <taxon>Gunneridae</taxon>
        <taxon>Pentapetalae</taxon>
        <taxon>rosids</taxon>
        <taxon>malvids</taxon>
        <taxon>Brassicales</taxon>
        <taxon>Brassicaceae</taxon>
        <taxon>Brassiceae</taxon>
        <taxon>Brassica</taxon>
    </lineage>
</organism>
<name>A0ABQ8AEB8_BRANA</name>
<keyword evidence="2" id="KW-1185">Reference proteome</keyword>
<accession>A0ABQ8AEB8</accession>
<dbReference type="Proteomes" id="UP000824890">
    <property type="component" value="Unassembled WGS sequence"/>
</dbReference>
<feature type="non-terminal residue" evidence="1">
    <location>
        <position position="1"/>
    </location>
</feature>
<protein>
    <submittedName>
        <fullName evidence="1">Uncharacterized protein</fullName>
    </submittedName>
</protein>
<sequence length="79" mass="9049">RRSAVLNLDLRRFAASVSGRHSAWEDVSRRFIEHGFLLLSAVSAGGSRQWFKERSSIPLKWPSSWLPIFGPLLRGSYYD</sequence>
<reference evidence="1 2" key="1">
    <citation type="submission" date="2021-05" db="EMBL/GenBank/DDBJ databases">
        <title>Genome Assembly of Synthetic Allotetraploid Brassica napus Reveals Homoeologous Exchanges between Subgenomes.</title>
        <authorList>
            <person name="Davis J.T."/>
        </authorList>
    </citation>
    <scope>NUCLEOTIDE SEQUENCE [LARGE SCALE GENOMIC DNA]</scope>
    <source>
        <strain evidence="2">cv. Da-Ae</strain>
        <tissue evidence="1">Seedling</tissue>
    </source>
</reference>
<comment type="caution">
    <text evidence="1">The sequence shown here is derived from an EMBL/GenBank/DDBJ whole genome shotgun (WGS) entry which is preliminary data.</text>
</comment>
<evidence type="ECO:0000313" key="2">
    <source>
        <dbReference type="Proteomes" id="UP000824890"/>
    </source>
</evidence>
<proteinExistence type="predicted"/>
<gene>
    <name evidence="1" type="ORF">HID58_053032</name>
</gene>
<dbReference type="EMBL" id="JAGKQM010000013">
    <property type="protein sequence ID" value="KAH0890603.1"/>
    <property type="molecule type" value="Genomic_DNA"/>
</dbReference>